<dbReference type="PANTHER" id="PTHR33365">
    <property type="entry name" value="YALI0B05434P"/>
    <property type="match status" value="1"/>
</dbReference>
<keyword evidence="3" id="KW-0472">Membrane</keyword>
<evidence type="ECO:0000256" key="1">
    <source>
        <dbReference type="ARBA" id="ARBA00035112"/>
    </source>
</evidence>
<accession>A0A0F9ZRI8</accession>
<dbReference type="OrthoDB" id="4877777at2759"/>
<sequence length="317" mass="36526">MAILRDFRHYKFHLTRLSCSEEDTGEEEDFLHRKDDKDRRYQLLSVTCITCLNVVILLLSLSLFSISIYEPSGKLNKELRASSTWSPIHNAVDLEMATKRINGTLFTPIEHSIARQMPNPVADGIWEEWELTRVFPVTRADIIRLGKDPETAVKLDLEIWGLGDDAYATALDIYHQLHCDNTLRQIAYGTYYNTQMGNPDANNATLREMHINHYVDILVQAIQCSGNANLITFHWVEKLQRPFPDMSIDRKCINFDKLTDWRLENTINMKKWAERMKKPTGVKEEKMADQYYGSNGVQNPNHDGGAHEDGSLVPERD</sequence>
<dbReference type="AlphaFoldDB" id="A0A0F9ZRI8"/>
<evidence type="ECO:0000256" key="3">
    <source>
        <dbReference type="SAM" id="Phobius"/>
    </source>
</evidence>
<reference evidence="5" key="1">
    <citation type="journal article" date="2015" name="Genome Announc.">
        <title>Draft whole-genome sequence of the biocontrol agent Trichoderma harzianum T6776.</title>
        <authorList>
            <person name="Baroncelli R."/>
            <person name="Piaggeschi G."/>
            <person name="Fiorini L."/>
            <person name="Bertolini E."/>
            <person name="Zapparata A."/>
            <person name="Pe M.E."/>
            <person name="Sarrocco S."/>
            <person name="Vannacci G."/>
        </authorList>
    </citation>
    <scope>NUCLEOTIDE SEQUENCE [LARGE SCALE GENOMIC DNA]</scope>
    <source>
        <strain evidence="5">T6776</strain>
    </source>
</reference>
<protein>
    <recommendedName>
        <fullName evidence="6">Tat pathway signal sequence</fullName>
    </recommendedName>
</protein>
<keyword evidence="3" id="KW-1133">Transmembrane helix</keyword>
<dbReference type="InterPro" id="IPR021765">
    <property type="entry name" value="UstYa-like"/>
</dbReference>
<proteinExistence type="inferred from homology"/>
<dbReference type="GO" id="GO:0043386">
    <property type="term" value="P:mycotoxin biosynthetic process"/>
    <property type="evidence" value="ECO:0007669"/>
    <property type="project" value="InterPro"/>
</dbReference>
<organism evidence="4 5">
    <name type="scientific">Trichoderma harzianum</name>
    <name type="common">Hypocrea lixii</name>
    <dbReference type="NCBI Taxonomy" id="5544"/>
    <lineage>
        <taxon>Eukaryota</taxon>
        <taxon>Fungi</taxon>
        <taxon>Dikarya</taxon>
        <taxon>Ascomycota</taxon>
        <taxon>Pezizomycotina</taxon>
        <taxon>Sordariomycetes</taxon>
        <taxon>Hypocreomycetidae</taxon>
        <taxon>Hypocreales</taxon>
        <taxon>Hypocreaceae</taxon>
        <taxon>Trichoderma</taxon>
    </lineage>
</organism>
<evidence type="ECO:0008006" key="6">
    <source>
        <dbReference type="Google" id="ProtNLM"/>
    </source>
</evidence>
<dbReference type="Pfam" id="PF11807">
    <property type="entry name" value="UstYa"/>
    <property type="match status" value="1"/>
</dbReference>
<evidence type="ECO:0000313" key="4">
    <source>
        <dbReference type="EMBL" id="KKP02902.1"/>
    </source>
</evidence>
<evidence type="ECO:0000313" key="5">
    <source>
        <dbReference type="Proteomes" id="UP000034112"/>
    </source>
</evidence>
<keyword evidence="3" id="KW-0812">Transmembrane</keyword>
<feature type="region of interest" description="Disordered" evidence="2">
    <location>
        <begin position="278"/>
        <end position="317"/>
    </location>
</feature>
<dbReference type="OMA" id="SHCTDIL"/>
<dbReference type="EMBL" id="JOKZ01000131">
    <property type="protein sequence ID" value="KKP02902.1"/>
    <property type="molecule type" value="Genomic_DNA"/>
</dbReference>
<gene>
    <name evidence="4" type="ORF">THAR02_04967</name>
</gene>
<dbReference type="Proteomes" id="UP000034112">
    <property type="component" value="Unassembled WGS sequence"/>
</dbReference>
<feature type="compositionally biased region" description="Basic and acidic residues" evidence="2">
    <location>
        <begin position="278"/>
        <end position="288"/>
    </location>
</feature>
<dbReference type="PANTHER" id="PTHR33365:SF14">
    <property type="entry name" value="TAT PATHWAY SIGNAL SEQUENCE"/>
    <property type="match status" value="1"/>
</dbReference>
<evidence type="ECO:0000256" key="2">
    <source>
        <dbReference type="SAM" id="MobiDB-lite"/>
    </source>
</evidence>
<feature type="compositionally biased region" description="Polar residues" evidence="2">
    <location>
        <begin position="292"/>
        <end position="301"/>
    </location>
</feature>
<name>A0A0F9ZRI8_TRIHA</name>
<feature type="compositionally biased region" description="Basic and acidic residues" evidence="2">
    <location>
        <begin position="304"/>
        <end position="317"/>
    </location>
</feature>
<comment type="similarity">
    <text evidence="1">Belongs to the ustYa family.</text>
</comment>
<comment type="caution">
    <text evidence="4">The sequence shown here is derived from an EMBL/GenBank/DDBJ whole genome shotgun (WGS) entry which is preliminary data.</text>
</comment>
<feature type="transmembrane region" description="Helical" evidence="3">
    <location>
        <begin position="43"/>
        <end position="69"/>
    </location>
</feature>